<dbReference type="InterPro" id="IPR020846">
    <property type="entry name" value="MFS_dom"/>
</dbReference>
<comment type="subcellular location">
    <subcellularLocation>
        <location evidence="1">Cell membrane</location>
        <topology evidence="1">Multi-pass membrane protein</topology>
    </subcellularLocation>
</comment>
<keyword evidence="5 7" id="KW-1133">Transmembrane helix</keyword>
<feature type="transmembrane region" description="Helical" evidence="7">
    <location>
        <begin position="157"/>
        <end position="176"/>
    </location>
</feature>
<feature type="domain" description="Major facilitator superfamily (MFS) profile" evidence="8">
    <location>
        <begin position="1"/>
        <end position="382"/>
    </location>
</feature>
<evidence type="ECO:0000256" key="3">
    <source>
        <dbReference type="ARBA" id="ARBA00022475"/>
    </source>
</evidence>
<accession>A0ABT8J7F7</accession>
<keyword evidence="3" id="KW-1003">Cell membrane</keyword>
<feature type="transmembrane region" description="Helical" evidence="7">
    <location>
        <begin position="268"/>
        <end position="287"/>
    </location>
</feature>
<keyword evidence="6 7" id="KW-0472">Membrane</keyword>
<keyword evidence="2" id="KW-0813">Transport</keyword>
<name>A0ABT8J7F7_9BACL</name>
<feature type="transmembrane region" description="Helical" evidence="7">
    <location>
        <begin position="95"/>
        <end position="113"/>
    </location>
</feature>
<comment type="caution">
    <text evidence="9">The sequence shown here is derived from an EMBL/GenBank/DDBJ whole genome shotgun (WGS) entry which is preliminary data.</text>
</comment>
<dbReference type="RefSeq" id="WP_301245744.1">
    <property type="nucleotide sequence ID" value="NZ_JAROCD010000003.1"/>
</dbReference>
<dbReference type="Pfam" id="PF07690">
    <property type="entry name" value="MFS_1"/>
    <property type="match status" value="1"/>
</dbReference>
<dbReference type="InterPro" id="IPR011701">
    <property type="entry name" value="MFS"/>
</dbReference>
<evidence type="ECO:0000256" key="4">
    <source>
        <dbReference type="ARBA" id="ARBA00022692"/>
    </source>
</evidence>
<feature type="transmembrane region" description="Helical" evidence="7">
    <location>
        <begin position="66"/>
        <end position="89"/>
    </location>
</feature>
<feature type="transmembrane region" description="Helical" evidence="7">
    <location>
        <begin position="34"/>
        <end position="54"/>
    </location>
</feature>
<proteinExistence type="predicted"/>
<reference evidence="9" key="1">
    <citation type="submission" date="2023-03" db="EMBL/GenBank/DDBJ databases">
        <title>MT1 and MT2 Draft Genomes of Novel Species.</title>
        <authorList>
            <person name="Venkateswaran K."/>
        </authorList>
    </citation>
    <scope>NUCLEOTIDE SEQUENCE</scope>
    <source>
        <strain evidence="9">F6_3S_P_1C</strain>
    </source>
</reference>
<evidence type="ECO:0000313" key="10">
    <source>
        <dbReference type="Proteomes" id="UP001174205"/>
    </source>
</evidence>
<dbReference type="InterPro" id="IPR036259">
    <property type="entry name" value="MFS_trans_sf"/>
</dbReference>
<dbReference type="PROSITE" id="PS50850">
    <property type="entry name" value="MFS"/>
    <property type="match status" value="1"/>
</dbReference>
<dbReference type="PANTHER" id="PTHR23517:SF13">
    <property type="entry name" value="MAJOR FACILITATOR SUPERFAMILY MFS_1"/>
    <property type="match status" value="1"/>
</dbReference>
<feature type="transmembrane region" description="Helical" evidence="7">
    <location>
        <begin position="360"/>
        <end position="379"/>
    </location>
</feature>
<protein>
    <submittedName>
        <fullName evidence="9">MFS transporter</fullName>
    </submittedName>
</protein>
<dbReference type="PANTHER" id="PTHR23517">
    <property type="entry name" value="RESISTANCE PROTEIN MDTM, PUTATIVE-RELATED-RELATED"/>
    <property type="match status" value="1"/>
</dbReference>
<dbReference type="InterPro" id="IPR050171">
    <property type="entry name" value="MFS_Transporters"/>
</dbReference>
<dbReference type="EMBL" id="JAROCD010000003">
    <property type="protein sequence ID" value="MDN4600960.1"/>
    <property type="molecule type" value="Genomic_DNA"/>
</dbReference>
<evidence type="ECO:0000313" key="9">
    <source>
        <dbReference type="EMBL" id="MDN4600960.1"/>
    </source>
</evidence>
<dbReference type="Proteomes" id="UP001174205">
    <property type="component" value="Unassembled WGS sequence"/>
</dbReference>
<dbReference type="SUPFAM" id="SSF103473">
    <property type="entry name" value="MFS general substrate transporter"/>
    <property type="match status" value="1"/>
</dbReference>
<organism evidence="9 10">
    <name type="scientific">Paenibacillus vandeheii</name>
    <dbReference type="NCBI Taxonomy" id="3035917"/>
    <lineage>
        <taxon>Bacteria</taxon>
        <taxon>Bacillati</taxon>
        <taxon>Bacillota</taxon>
        <taxon>Bacilli</taxon>
        <taxon>Bacillales</taxon>
        <taxon>Paenibacillaceae</taxon>
        <taxon>Paenibacillus</taxon>
    </lineage>
</organism>
<gene>
    <name evidence="9" type="ORF">P5G61_06990</name>
</gene>
<feature type="transmembrane region" description="Helical" evidence="7">
    <location>
        <begin position="125"/>
        <end position="151"/>
    </location>
</feature>
<feature type="transmembrane region" description="Helical" evidence="7">
    <location>
        <begin position="331"/>
        <end position="354"/>
    </location>
</feature>
<keyword evidence="10" id="KW-1185">Reference proteome</keyword>
<evidence type="ECO:0000256" key="1">
    <source>
        <dbReference type="ARBA" id="ARBA00004651"/>
    </source>
</evidence>
<evidence type="ECO:0000256" key="5">
    <source>
        <dbReference type="ARBA" id="ARBA00022989"/>
    </source>
</evidence>
<evidence type="ECO:0000256" key="6">
    <source>
        <dbReference type="ARBA" id="ARBA00023136"/>
    </source>
</evidence>
<evidence type="ECO:0000256" key="7">
    <source>
        <dbReference type="SAM" id="Phobius"/>
    </source>
</evidence>
<dbReference type="PRINTS" id="PR01036">
    <property type="entry name" value="TCRTETB"/>
</dbReference>
<sequence>MKRMLWVIFVMAIGTTFPTPLFPIYQEQFHLSNLEITFLFAVYAIFLLPSLLVAGQIGIVYGLKKITMIGIISSIISIILFIIGTSAWQLYLSRILEGIGFGLFMGTATNLLLKKSPKEMTSKALTLSSMGVMVGFGVGPAISGLIIQYIHFQQLRFPFVTLLLLLISATIFLVSIPDNHQLVNKKEPMRIKISIPRDIRSDFWSFIGLTGFIVFSLNGIVISIIPTYVKTVLHTSNLSISGLLILLLLGGGGLAQRISWPQRPVIRIRIGIILQLIGAWLMVIAGISTNIVLLWMGIFIQAIGGGWSFQASLQLAGIAPKPEDRSKVISAYYFASYSGFIFPIVGVGLLNLFFDLSQSLTILNALATIIVILLVVLSFKPSILKLGYSNKRKEGKVDTR</sequence>
<evidence type="ECO:0000256" key="2">
    <source>
        <dbReference type="ARBA" id="ARBA00022448"/>
    </source>
</evidence>
<evidence type="ECO:0000259" key="8">
    <source>
        <dbReference type="PROSITE" id="PS50850"/>
    </source>
</evidence>
<feature type="transmembrane region" description="Helical" evidence="7">
    <location>
        <begin position="238"/>
        <end position="256"/>
    </location>
</feature>
<feature type="transmembrane region" description="Helical" evidence="7">
    <location>
        <begin position="203"/>
        <end position="226"/>
    </location>
</feature>
<dbReference type="Gene3D" id="1.20.1250.20">
    <property type="entry name" value="MFS general substrate transporter like domains"/>
    <property type="match status" value="1"/>
</dbReference>
<keyword evidence="4 7" id="KW-0812">Transmembrane</keyword>